<evidence type="ECO:0000313" key="1">
    <source>
        <dbReference type="EMBL" id="QDT59767.1"/>
    </source>
</evidence>
<name>A0A517SUG3_9BACT</name>
<sequence>MAELSLTADPLNELADLGVSQQEVQCVEVSAKIFLTRYHAMDTKVTIMADVDGRVHFVSRETFLEPAILMARPWDQMVASVPAPRDASAHHAGLGAFVQHEPVVA</sequence>
<organism evidence="1 2">
    <name type="scientific">Stieleria bergensis</name>
    <dbReference type="NCBI Taxonomy" id="2528025"/>
    <lineage>
        <taxon>Bacteria</taxon>
        <taxon>Pseudomonadati</taxon>
        <taxon>Planctomycetota</taxon>
        <taxon>Planctomycetia</taxon>
        <taxon>Pirellulales</taxon>
        <taxon>Pirellulaceae</taxon>
        <taxon>Stieleria</taxon>
    </lineage>
</organism>
<reference evidence="1 2" key="1">
    <citation type="submission" date="2019-02" db="EMBL/GenBank/DDBJ databases">
        <title>Deep-cultivation of Planctomycetes and their phenomic and genomic characterization uncovers novel biology.</title>
        <authorList>
            <person name="Wiegand S."/>
            <person name="Jogler M."/>
            <person name="Boedeker C."/>
            <person name="Pinto D."/>
            <person name="Vollmers J."/>
            <person name="Rivas-Marin E."/>
            <person name="Kohn T."/>
            <person name="Peeters S.H."/>
            <person name="Heuer A."/>
            <person name="Rast P."/>
            <person name="Oberbeckmann S."/>
            <person name="Bunk B."/>
            <person name="Jeske O."/>
            <person name="Meyerdierks A."/>
            <person name="Storesund J.E."/>
            <person name="Kallscheuer N."/>
            <person name="Luecker S."/>
            <person name="Lage O.M."/>
            <person name="Pohl T."/>
            <person name="Merkel B.J."/>
            <person name="Hornburger P."/>
            <person name="Mueller R.-W."/>
            <person name="Bruemmer F."/>
            <person name="Labrenz M."/>
            <person name="Spormann A.M."/>
            <person name="Op den Camp H."/>
            <person name="Overmann J."/>
            <person name="Amann R."/>
            <person name="Jetten M.S.M."/>
            <person name="Mascher T."/>
            <person name="Medema M.H."/>
            <person name="Devos D.P."/>
            <person name="Kaster A.-K."/>
            <person name="Ovreas L."/>
            <person name="Rohde M."/>
            <person name="Galperin M.Y."/>
            <person name="Jogler C."/>
        </authorList>
    </citation>
    <scope>NUCLEOTIDE SEQUENCE [LARGE SCALE GENOMIC DNA]</scope>
    <source>
        <strain evidence="1 2">SV_7m_r</strain>
    </source>
</reference>
<dbReference type="AlphaFoldDB" id="A0A517SUG3"/>
<dbReference type="Proteomes" id="UP000315003">
    <property type="component" value="Chromosome"/>
</dbReference>
<proteinExistence type="predicted"/>
<gene>
    <name evidence="1" type="ORF">SV7mr_22770</name>
</gene>
<protein>
    <submittedName>
        <fullName evidence="1">Uncharacterized protein</fullName>
    </submittedName>
</protein>
<accession>A0A517SUG3</accession>
<dbReference type="EMBL" id="CP036272">
    <property type="protein sequence ID" value="QDT59767.1"/>
    <property type="molecule type" value="Genomic_DNA"/>
</dbReference>
<evidence type="ECO:0000313" key="2">
    <source>
        <dbReference type="Proteomes" id="UP000315003"/>
    </source>
</evidence>
<keyword evidence="2" id="KW-1185">Reference proteome</keyword>